<evidence type="ECO:0000256" key="2">
    <source>
        <dbReference type="ARBA" id="ARBA00008823"/>
    </source>
</evidence>
<feature type="topological domain" description="Cytoplasmic" evidence="14">
    <location>
        <begin position="1"/>
        <end position="13"/>
    </location>
</feature>
<dbReference type="PANTHER" id="PTHR36570">
    <property type="entry name" value="DISULFIDE BOND FORMATION PROTEIN B"/>
    <property type="match status" value="1"/>
</dbReference>
<dbReference type="NCBIfam" id="NF003354">
    <property type="entry name" value="PRK04388.1"/>
    <property type="match status" value="1"/>
</dbReference>
<accession>A0ABX8WRW9</accession>
<sequence>MDIPLLPKAFRSRCLLAAFACAAMLAYAFYAQFQEGLMPCAFCIFQRVCYAALGLVFLIAGLHAPRPGKGRKIYAGLAVIIALIGAGIAFRHVWVQLYPPAMAMCGSPLEFMLQTMSFDNVIRKVLTASGDCSNTDWKLFGMTMPAWSLIAFLGFACWAIRAGWFTHARDGWRRFK</sequence>
<keyword evidence="10 14" id="KW-0472">Membrane</keyword>
<feature type="disulfide bond" description="Redox-active" evidence="14">
    <location>
        <begin position="40"/>
        <end position="43"/>
    </location>
</feature>
<dbReference type="HAMAP" id="MF_00286">
    <property type="entry name" value="DsbB"/>
    <property type="match status" value="1"/>
</dbReference>
<keyword evidence="5" id="KW-0997">Cell inner membrane</keyword>
<keyword evidence="11 14" id="KW-1015">Disulfide bond</keyword>
<gene>
    <name evidence="14" type="primary">dsbB</name>
    <name evidence="16" type="ORF">H8L67_03550</name>
</gene>
<comment type="caution">
    <text evidence="14">Lacks conserved residue(s) required for the propagation of feature annotation.</text>
</comment>
<evidence type="ECO:0000256" key="3">
    <source>
        <dbReference type="ARBA" id="ARBA00022448"/>
    </source>
</evidence>
<feature type="transmembrane region" description="Helical" evidence="15">
    <location>
        <begin position="74"/>
        <end position="94"/>
    </location>
</feature>
<evidence type="ECO:0000256" key="15">
    <source>
        <dbReference type="SAM" id="Phobius"/>
    </source>
</evidence>
<evidence type="ECO:0000256" key="1">
    <source>
        <dbReference type="ARBA" id="ARBA00004429"/>
    </source>
</evidence>
<dbReference type="EMBL" id="CP080544">
    <property type="protein sequence ID" value="QYR53584.1"/>
    <property type="molecule type" value="Genomic_DNA"/>
</dbReference>
<dbReference type="Gene3D" id="1.20.1550.10">
    <property type="entry name" value="DsbB-like"/>
    <property type="match status" value="1"/>
</dbReference>
<evidence type="ECO:0000256" key="11">
    <source>
        <dbReference type="ARBA" id="ARBA00023157"/>
    </source>
</evidence>
<dbReference type="Pfam" id="PF02600">
    <property type="entry name" value="DsbB"/>
    <property type="match status" value="1"/>
</dbReference>
<keyword evidence="4 14" id="KW-1003">Cell membrane</keyword>
<keyword evidence="9 14" id="KW-0560">Oxidoreductase</keyword>
<organism evidence="16 17">
    <name type="scientific">Lysobacter soyae</name>
    <dbReference type="NCBI Taxonomy" id="2764185"/>
    <lineage>
        <taxon>Bacteria</taxon>
        <taxon>Pseudomonadati</taxon>
        <taxon>Pseudomonadota</taxon>
        <taxon>Gammaproteobacteria</taxon>
        <taxon>Lysobacterales</taxon>
        <taxon>Lysobacteraceae</taxon>
        <taxon>Lysobacter</taxon>
    </lineage>
</organism>
<evidence type="ECO:0000256" key="7">
    <source>
        <dbReference type="ARBA" id="ARBA00022982"/>
    </source>
</evidence>
<dbReference type="RefSeq" id="WP_220380392.1">
    <property type="nucleotide sequence ID" value="NZ_CP080544.1"/>
</dbReference>
<dbReference type="PANTHER" id="PTHR36570:SF3">
    <property type="entry name" value="DISULFIDE BOND FORMATION PROTEIN B"/>
    <property type="match status" value="1"/>
</dbReference>
<evidence type="ECO:0000313" key="16">
    <source>
        <dbReference type="EMBL" id="QYR53584.1"/>
    </source>
</evidence>
<evidence type="ECO:0000313" key="17">
    <source>
        <dbReference type="Proteomes" id="UP000824755"/>
    </source>
</evidence>
<keyword evidence="17" id="KW-1185">Reference proteome</keyword>
<dbReference type="InterPro" id="IPR003752">
    <property type="entry name" value="DiS_bond_form_DsbB/BdbC"/>
</dbReference>
<dbReference type="InterPro" id="IPR022920">
    <property type="entry name" value="Disulphide_bond_form_DsbB"/>
</dbReference>
<feature type="transmembrane region" description="Helical" evidence="15">
    <location>
        <begin position="146"/>
        <end position="166"/>
    </location>
</feature>
<feature type="topological domain" description="Cytoplasmic" evidence="14">
    <location>
        <begin position="166"/>
        <end position="176"/>
    </location>
</feature>
<evidence type="ECO:0000256" key="12">
    <source>
        <dbReference type="ARBA" id="ARBA00023186"/>
    </source>
</evidence>
<comment type="similarity">
    <text evidence="2 14">Belongs to the DsbB family.</text>
</comment>
<keyword evidence="13 14" id="KW-0676">Redox-active center</keyword>
<evidence type="ECO:0000256" key="6">
    <source>
        <dbReference type="ARBA" id="ARBA00022692"/>
    </source>
</evidence>
<evidence type="ECO:0000256" key="8">
    <source>
        <dbReference type="ARBA" id="ARBA00022989"/>
    </source>
</evidence>
<feature type="topological domain" description="Periplasmic" evidence="14">
    <location>
        <begin position="31"/>
        <end position="48"/>
    </location>
</feature>
<protein>
    <recommendedName>
        <fullName evidence="14">Disulfide bond formation protein B</fullName>
    </recommendedName>
    <alternativeName>
        <fullName evidence="14">Disulfide oxidoreductase</fullName>
    </alternativeName>
</protein>
<keyword evidence="7 14" id="KW-0249">Electron transport</keyword>
<evidence type="ECO:0000256" key="5">
    <source>
        <dbReference type="ARBA" id="ARBA00022519"/>
    </source>
</evidence>
<keyword evidence="8 14" id="KW-1133">Transmembrane helix</keyword>
<comment type="subcellular location">
    <subcellularLocation>
        <location evidence="1">Cell inner membrane</location>
        <topology evidence="1">Multi-pass membrane protein</topology>
    </subcellularLocation>
    <subcellularLocation>
        <location evidence="14">Cell membrane</location>
        <topology evidence="14">Multi-pass membrane protein</topology>
    </subcellularLocation>
</comment>
<evidence type="ECO:0000256" key="13">
    <source>
        <dbReference type="ARBA" id="ARBA00023284"/>
    </source>
</evidence>
<evidence type="ECO:0000256" key="10">
    <source>
        <dbReference type="ARBA" id="ARBA00023136"/>
    </source>
</evidence>
<keyword evidence="12 14" id="KW-0143">Chaperone</keyword>
<evidence type="ECO:0000256" key="14">
    <source>
        <dbReference type="HAMAP-Rule" id="MF_00286"/>
    </source>
</evidence>
<dbReference type="InterPro" id="IPR023380">
    <property type="entry name" value="DsbB-like_sf"/>
</dbReference>
<comment type="function">
    <text evidence="14">Required for disulfide bond formation in some periplasmic proteins. Acts by oxidizing the DsbA protein.</text>
</comment>
<dbReference type="InterPro" id="IPR050183">
    <property type="entry name" value="DsbB"/>
</dbReference>
<feature type="transmembrane region" description="Helical" evidence="15">
    <location>
        <begin position="44"/>
        <end position="62"/>
    </location>
</feature>
<dbReference type="Proteomes" id="UP000824755">
    <property type="component" value="Chromosome"/>
</dbReference>
<proteinExistence type="inferred from homology"/>
<name>A0ABX8WRW9_9GAMM</name>
<reference evidence="16 17" key="1">
    <citation type="submission" date="2021-08" db="EMBL/GenBank/DDBJ databases">
        <title>Lysobacter sp. strain CJ11 Genome sequencing and assembly.</title>
        <authorList>
            <person name="Kim I."/>
        </authorList>
    </citation>
    <scope>NUCLEOTIDE SEQUENCE [LARGE SCALE GENOMIC DNA]</scope>
    <source>
        <strain evidence="16 17">CJ11</strain>
    </source>
</reference>
<evidence type="ECO:0000256" key="4">
    <source>
        <dbReference type="ARBA" id="ARBA00022475"/>
    </source>
</evidence>
<keyword evidence="6 14" id="KW-0812">Transmembrane</keyword>
<keyword evidence="3 14" id="KW-0813">Transport</keyword>
<dbReference type="SUPFAM" id="SSF158442">
    <property type="entry name" value="DsbB-like"/>
    <property type="match status" value="1"/>
</dbReference>
<evidence type="ECO:0000256" key="9">
    <source>
        <dbReference type="ARBA" id="ARBA00023002"/>
    </source>
</evidence>